<name>A0AAV2R1N1_MEGNR</name>
<organism evidence="2 3">
    <name type="scientific">Meganyctiphanes norvegica</name>
    <name type="common">Northern krill</name>
    <name type="synonym">Thysanopoda norvegica</name>
    <dbReference type="NCBI Taxonomy" id="48144"/>
    <lineage>
        <taxon>Eukaryota</taxon>
        <taxon>Metazoa</taxon>
        <taxon>Ecdysozoa</taxon>
        <taxon>Arthropoda</taxon>
        <taxon>Crustacea</taxon>
        <taxon>Multicrustacea</taxon>
        <taxon>Malacostraca</taxon>
        <taxon>Eumalacostraca</taxon>
        <taxon>Eucarida</taxon>
        <taxon>Euphausiacea</taxon>
        <taxon>Euphausiidae</taxon>
        <taxon>Meganyctiphanes</taxon>
    </lineage>
</organism>
<feature type="non-terminal residue" evidence="2">
    <location>
        <position position="339"/>
    </location>
</feature>
<comment type="caution">
    <text evidence="2">The sequence shown here is derived from an EMBL/GenBank/DDBJ whole genome shotgun (WGS) entry which is preliminary data.</text>
</comment>
<evidence type="ECO:0000313" key="3">
    <source>
        <dbReference type="Proteomes" id="UP001497623"/>
    </source>
</evidence>
<dbReference type="EMBL" id="CAXKWB010014398">
    <property type="protein sequence ID" value="CAL4110451.1"/>
    <property type="molecule type" value="Genomic_DNA"/>
</dbReference>
<dbReference type="Proteomes" id="UP001497623">
    <property type="component" value="Unassembled WGS sequence"/>
</dbReference>
<sequence length="339" mass="39324">KVTIAACFNIPFTVRAPLYPYTNYMVDNDWKMLEIQRPEKKIERLELPQITGISLTSLAVDYPGPYYELFPYPHSARTLKFWSWQVWYDPSKSTTKAVTLSMSYARPKESMESKSWGQPINPVTRLVDFGRQRLFAKRPDLFSRDPNVQRYTGKFSLEGTTEDMIRPVKTDLWQPESLNKEPLMKPPFLSTRYNKVGMASGKLMVNSPLQDETSPMSYYSSPDVYINMTGPYKSFQDANNRIGRGWTSNYGQNSYGKYRANDDDVEVFAMFGSQMGYDSADHELHQNILSKYSNLYFNDQPQTWNPESDRRFSVTNERNKSQHVPADDAHSLQLLDYDD</sequence>
<reference evidence="2 3" key="1">
    <citation type="submission" date="2024-05" db="EMBL/GenBank/DDBJ databases">
        <authorList>
            <person name="Wallberg A."/>
        </authorList>
    </citation>
    <scope>NUCLEOTIDE SEQUENCE [LARGE SCALE GENOMIC DNA]</scope>
</reference>
<protein>
    <recommendedName>
        <fullName evidence="4">Capsid protein</fullName>
    </recommendedName>
</protein>
<dbReference type="AlphaFoldDB" id="A0AAV2R1N1"/>
<evidence type="ECO:0000256" key="1">
    <source>
        <dbReference type="SAM" id="MobiDB-lite"/>
    </source>
</evidence>
<feature type="compositionally biased region" description="Basic and acidic residues" evidence="1">
    <location>
        <begin position="315"/>
        <end position="330"/>
    </location>
</feature>
<keyword evidence="3" id="KW-1185">Reference proteome</keyword>
<accession>A0AAV2R1N1</accession>
<gene>
    <name evidence="2" type="ORF">MNOR_LOCUS19407</name>
</gene>
<feature type="region of interest" description="Disordered" evidence="1">
    <location>
        <begin position="315"/>
        <end position="339"/>
    </location>
</feature>
<evidence type="ECO:0000313" key="2">
    <source>
        <dbReference type="EMBL" id="CAL4110451.1"/>
    </source>
</evidence>
<feature type="non-terminal residue" evidence="2">
    <location>
        <position position="1"/>
    </location>
</feature>
<evidence type="ECO:0008006" key="4">
    <source>
        <dbReference type="Google" id="ProtNLM"/>
    </source>
</evidence>
<proteinExistence type="predicted"/>